<dbReference type="RefSeq" id="XP_001795527.1">
    <property type="nucleotide sequence ID" value="XM_001795475.1"/>
</dbReference>
<dbReference type="AlphaFoldDB" id="A0A7U2FDB1"/>
<evidence type="ECO:0000313" key="3">
    <source>
        <dbReference type="Proteomes" id="UP000663193"/>
    </source>
</evidence>
<name>A0A7U2FDB1_PHANO</name>
<dbReference type="KEGG" id="pno:SNOG_05117"/>
<proteinExistence type="predicted"/>
<accession>A0A7U2FDB1</accession>
<dbReference type="EMBL" id="CP069035">
    <property type="protein sequence ID" value="QRD02139.1"/>
    <property type="molecule type" value="Genomic_DNA"/>
</dbReference>
<reference evidence="3" key="1">
    <citation type="journal article" date="2021" name="BMC Genomics">
        <title>Chromosome-level genome assembly and manually-curated proteome of model necrotroph Parastagonospora nodorum Sn15 reveals a genome-wide trove of candidate effector homologs, and redundancy of virulence-related functions within an accessory chromosome.</title>
        <authorList>
            <person name="Bertazzoni S."/>
            <person name="Jones D.A.B."/>
            <person name="Phan H.T."/>
            <person name="Tan K.-C."/>
            <person name="Hane J.K."/>
        </authorList>
    </citation>
    <scope>NUCLEOTIDE SEQUENCE [LARGE SCALE GENOMIC DNA]</scope>
    <source>
        <strain evidence="3">SN15 / ATCC MYA-4574 / FGSC 10173)</strain>
    </source>
</reference>
<evidence type="ECO:0000256" key="1">
    <source>
        <dbReference type="SAM" id="MobiDB-lite"/>
    </source>
</evidence>
<gene>
    <name evidence="2" type="ORF">JI435_440400</name>
</gene>
<feature type="compositionally biased region" description="Low complexity" evidence="1">
    <location>
        <begin position="1"/>
        <end position="16"/>
    </location>
</feature>
<sequence length="68" mass="7119">MIAAARELAKKAAATKPQNDGYLTGDNWGSSERSDEDVESLEDEDEGESNEMAEGGEGGVGEEAEVVS</sequence>
<keyword evidence="3" id="KW-1185">Reference proteome</keyword>
<protein>
    <submittedName>
        <fullName evidence="2">Uncharacterized protein</fullName>
    </submittedName>
</protein>
<feature type="compositionally biased region" description="Acidic residues" evidence="1">
    <location>
        <begin position="34"/>
        <end position="51"/>
    </location>
</feature>
<dbReference type="Proteomes" id="UP000663193">
    <property type="component" value="Chromosome 13"/>
</dbReference>
<dbReference type="VEuPathDB" id="FungiDB:JI435_440400"/>
<evidence type="ECO:0000313" key="2">
    <source>
        <dbReference type="EMBL" id="QRD02139.1"/>
    </source>
</evidence>
<organism evidence="2 3">
    <name type="scientific">Phaeosphaeria nodorum (strain SN15 / ATCC MYA-4574 / FGSC 10173)</name>
    <name type="common">Glume blotch fungus</name>
    <name type="synonym">Parastagonospora nodorum</name>
    <dbReference type="NCBI Taxonomy" id="321614"/>
    <lineage>
        <taxon>Eukaryota</taxon>
        <taxon>Fungi</taxon>
        <taxon>Dikarya</taxon>
        <taxon>Ascomycota</taxon>
        <taxon>Pezizomycotina</taxon>
        <taxon>Dothideomycetes</taxon>
        <taxon>Pleosporomycetidae</taxon>
        <taxon>Pleosporales</taxon>
        <taxon>Pleosporineae</taxon>
        <taxon>Phaeosphaeriaceae</taxon>
        <taxon>Parastagonospora</taxon>
    </lineage>
</organism>
<feature type="region of interest" description="Disordered" evidence="1">
    <location>
        <begin position="1"/>
        <end position="68"/>
    </location>
</feature>